<sequence length="546" mass="55920">MQASSAAALRVFSAQRGGLVTGPGNTVSVNGSTLSFAPAVSWQAGETVQVALTSAAQTAGGQALAVPRVWQFTAAVSPQSPGTFPGGGSTLNMSGGSNLTDVAPADVDGDGDLDLLTLNETDQRVEVSINLGGGAFGVGMTVPLLRWPRALAVGDVDGDGDLDFVVPYFQPSLNHNIVSVHLNNGQGTFSRGADLILDYELVHVALGDVDGDGDLDMVVAKYLSSNTVYVRFNNGAGVFSGGSQLNSVGANPYHVVLGDIDNDGDLDLAVTNFFQPGSGNVTIYRNNGSGVFAISSNVVVGAYPTSSALNDIDHDGDLDLLTIAAGSNTRVVDLRLNDGTGQFGGGYSLPVSGGIRSMSLGDVDGDGDPDLLLGSSRPLVPPPPPNFSPIIGTVELYKNDGAGTFGPVHAVMDVGNTYPIQLVNADMDGDGDLDFIAVGTNVGFGQVVMRLNGGTVAATGHAGLAEQLVVHPNPAHHRFACSLPAVSGAKAATLILRNAQGQVVKNSSCLLPATTAEMSVADLAPGLYLLQVQVGKLSTTRRLVLE</sequence>
<dbReference type="PANTHER" id="PTHR45460">
    <property type="entry name" value="SIMILAR TO CYSTEINE PROTEINASE"/>
    <property type="match status" value="1"/>
</dbReference>
<dbReference type="InterPro" id="IPR013517">
    <property type="entry name" value="FG-GAP"/>
</dbReference>
<evidence type="ECO:0008006" key="4">
    <source>
        <dbReference type="Google" id="ProtNLM"/>
    </source>
</evidence>
<reference evidence="3" key="1">
    <citation type="journal article" date="2019" name="Int. J. Syst. Evol. Microbiol.">
        <title>The Global Catalogue of Microorganisms (GCM) 10K type strain sequencing project: providing services to taxonomists for standard genome sequencing and annotation.</title>
        <authorList>
            <consortium name="The Broad Institute Genomics Platform"/>
            <consortium name="The Broad Institute Genome Sequencing Center for Infectious Disease"/>
            <person name="Wu L."/>
            <person name="Ma J."/>
        </authorList>
    </citation>
    <scope>NUCLEOTIDE SEQUENCE [LARGE SCALE GENOMIC DNA]</scope>
    <source>
        <strain evidence="3">JCM 17923</strain>
    </source>
</reference>
<proteinExistence type="predicted"/>
<evidence type="ECO:0000256" key="1">
    <source>
        <dbReference type="ARBA" id="ARBA00022729"/>
    </source>
</evidence>
<keyword evidence="3" id="KW-1185">Reference proteome</keyword>
<dbReference type="EMBL" id="BAABGZ010000015">
    <property type="protein sequence ID" value="GAA4353894.1"/>
    <property type="molecule type" value="Genomic_DNA"/>
</dbReference>
<dbReference type="InterPro" id="IPR026444">
    <property type="entry name" value="Secre_tail"/>
</dbReference>
<dbReference type="Proteomes" id="UP001501153">
    <property type="component" value="Unassembled WGS sequence"/>
</dbReference>
<dbReference type="NCBIfam" id="TIGR04183">
    <property type="entry name" value="Por_Secre_tail"/>
    <property type="match status" value="1"/>
</dbReference>
<keyword evidence="1" id="KW-0732">Signal</keyword>
<dbReference type="Pfam" id="PF13517">
    <property type="entry name" value="FG-GAP_3"/>
    <property type="match status" value="3"/>
</dbReference>
<dbReference type="PANTHER" id="PTHR45460:SF2">
    <property type="entry name" value="ALPHA 1,3 GLUCANASE, GH71 FAMILY (EUROFUNG)"/>
    <property type="match status" value="1"/>
</dbReference>
<name>A0ABP8I911_9BACT</name>
<gene>
    <name evidence="2" type="ORF">GCM10023185_14930</name>
</gene>
<protein>
    <recommendedName>
        <fullName evidence="4">T9SS type A sorting domain-containing protein</fullName>
    </recommendedName>
</protein>
<evidence type="ECO:0000313" key="3">
    <source>
        <dbReference type="Proteomes" id="UP001501153"/>
    </source>
</evidence>
<dbReference type="Gene3D" id="2.130.10.130">
    <property type="entry name" value="Integrin alpha, N-terminal"/>
    <property type="match status" value="3"/>
</dbReference>
<evidence type="ECO:0000313" key="2">
    <source>
        <dbReference type="EMBL" id="GAA4353894.1"/>
    </source>
</evidence>
<comment type="caution">
    <text evidence="2">The sequence shown here is derived from an EMBL/GenBank/DDBJ whole genome shotgun (WGS) entry which is preliminary data.</text>
</comment>
<accession>A0ABP8I911</accession>
<dbReference type="SUPFAM" id="SSF69318">
    <property type="entry name" value="Integrin alpha N-terminal domain"/>
    <property type="match status" value="1"/>
</dbReference>
<organism evidence="2 3">
    <name type="scientific">Hymenobacter saemangeumensis</name>
    <dbReference type="NCBI Taxonomy" id="1084522"/>
    <lineage>
        <taxon>Bacteria</taxon>
        <taxon>Pseudomonadati</taxon>
        <taxon>Bacteroidota</taxon>
        <taxon>Cytophagia</taxon>
        <taxon>Cytophagales</taxon>
        <taxon>Hymenobacteraceae</taxon>
        <taxon>Hymenobacter</taxon>
    </lineage>
</organism>
<dbReference type="InterPro" id="IPR028994">
    <property type="entry name" value="Integrin_alpha_N"/>
</dbReference>